<feature type="compositionally biased region" description="Polar residues" evidence="1">
    <location>
        <begin position="219"/>
        <end position="228"/>
    </location>
</feature>
<feature type="region of interest" description="Disordered" evidence="1">
    <location>
        <begin position="200"/>
        <end position="242"/>
    </location>
</feature>
<comment type="caution">
    <text evidence="2">The sequence shown here is derived from an EMBL/GenBank/DDBJ whole genome shotgun (WGS) entry which is preliminary data.</text>
</comment>
<dbReference type="AlphaFoldDB" id="A0A250WRT9"/>
<keyword evidence="3" id="KW-1185">Reference proteome</keyword>
<feature type="region of interest" description="Disordered" evidence="1">
    <location>
        <begin position="352"/>
        <end position="394"/>
    </location>
</feature>
<evidence type="ECO:0000313" key="3">
    <source>
        <dbReference type="Proteomes" id="UP000232323"/>
    </source>
</evidence>
<gene>
    <name evidence="2" type="ORF">CEUSTIGMA_g1018.t1</name>
</gene>
<dbReference type="EMBL" id="BEGY01000004">
    <property type="protein sequence ID" value="GAX73567.1"/>
    <property type="molecule type" value="Genomic_DNA"/>
</dbReference>
<name>A0A250WRT9_9CHLO</name>
<evidence type="ECO:0000256" key="1">
    <source>
        <dbReference type="SAM" id="MobiDB-lite"/>
    </source>
</evidence>
<sequence length="672" mass="72135">MKLEVSQLGMNVLETTEPMITGWEGYDDKQPDTDIPGPHKASEESQNPLASNARSAPGPSTTMWSPFHTQARGHTQSWGKEGHGTSPQLSPVLGNGSKLRTSNMPTATKHNLTLVKSAKSSSQVPRATDTIHEKNDFEHLVSQVAPVRTLSMNPNIHTWDHDNEDSQQLPHYRHPAHNVHNYEQIGRAFLTKRADSYVGASAPSSPANAVRHGHGHNTPPRSQFSNKDGMTAANGPMSPSHAGRDHNPFRHKPFQPDVHSGMQGWHAMSQPGSNPLPPLLLYDQEVAGGWEIIAGVMTPKTSTLPLRSATSNQLLLDLTHSPGHPATALRTQRTQIQPGTASPPLLTSPKLQLASRAKAPGTFSSSPLLAPSLLSPHHPSHKRRTPRKESHRPVTAAGVMHPLQWTVAKTPSAGSTAPSTTSMHNLTSKAARACACIPRQKPNSIPAALLDSPTRPSTSMSYTTPMLQYRLSQRLPPHVPVESIQADELPSGSLKGPGSWGSLEDSKVRSGQEQNKKGAVVVGGAVSDTIDAMMGTGQAVAALNASLARRQAAVRQAMAERNEVETGPAARRARAERHLVSKGRLSWRLLKSWGAANFSNGQCGEGGERQGGKPFDREAIAPISSFDISDLPPVPLPPGCPPHVEKVLRAKMGSYLIPSANSPVTPKVDCWA</sequence>
<feature type="compositionally biased region" description="Low complexity" evidence="1">
    <location>
        <begin position="364"/>
        <end position="377"/>
    </location>
</feature>
<evidence type="ECO:0000313" key="2">
    <source>
        <dbReference type="EMBL" id="GAX73567.1"/>
    </source>
</evidence>
<feature type="region of interest" description="Disordered" evidence="1">
    <location>
        <begin position="483"/>
        <end position="515"/>
    </location>
</feature>
<feature type="region of interest" description="Disordered" evidence="1">
    <location>
        <begin position="19"/>
        <end position="96"/>
    </location>
</feature>
<accession>A0A250WRT9</accession>
<proteinExistence type="predicted"/>
<organism evidence="2 3">
    <name type="scientific">Chlamydomonas eustigma</name>
    <dbReference type="NCBI Taxonomy" id="1157962"/>
    <lineage>
        <taxon>Eukaryota</taxon>
        <taxon>Viridiplantae</taxon>
        <taxon>Chlorophyta</taxon>
        <taxon>core chlorophytes</taxon>
        <taxon>Chlorophyceae</taxon>
        <taxon>CS clade</taxon>
        <taxon>Chlamydomonadales</taxon>
        <taxon>Chlamydomonadaceae</taxon>
        <taxon>Chlamydomonas</taxon>
    </lineage>
</organism>
<protein>
    <submittedName>
        <fullName evidence="2">Uncharacterized protein</fullName>
    </submittedName>
</protein>
<feature type="compositionally biased region" description="Polar residues" evidence="1">
    <location>
        <begin position="44"/>
        <end position="78"/>
    </location>
</feature>
<dbReference type="Proteomes" id="UP000232323">
    <property type="component" value="Unassembled WGS sequence"/>
</dbReference>
<reference evidence="2 3" key="1">
    <citation type="submission" date="2017-08" db="EMBL/GenBank/DDBJ databases">
        <title>Acidophilic green algal genome provides insights into adaptation to an acidic environment.</title>
        <authorList>
            <person name="Hirooka S."/>
            <person name="Hirose Y."/>
            <person name="Kanesaki Y."/>
            <person name="Higuchi S."/>
            <person name="Fujiwara T."/>
            <person name="Onuma R."/>
            <person name="Era A."/>
            <person name="Ohbayashi R."/>
            <person name="Uzuka A."/>
            <person name="Nozaki H."/>
            <person name="Yoshikawa H."/>
            <person name="Miyagishima S.Y."/>
        </authorList>
    </citation>
    <scope>NUCLEOTIDE SEQUENCE [LARGE SCALE GENOMIC DNA]</scope>
    <source>
        <strain evidence="2 3">NIES-2499</strain>
    </source>
</reference>
<feature type="compositionally biased region" description="Basic and acidic residues" evidence="1">
    <location>
        <begin position="504"/>
        <end position="515"/>
    </location>
</feature>